<keyword evidence="3" id="KW-1185">Reference proteome</keyword>
<sequence>MPEQKEKRCHNELNDSSLASLYQARKAQIKAPPAIKRSTLNAQRSGLQNRHMWQHLGNVALAASTLILVLITFWHHRAWDDSSQVFANKTYTQVTLHSLAPTKQSQAISERFATHYADYLAQRDVLVMHHQKHAVLAQVSDGWQLQTCDAQIVRVSQGLIDALRNIQQIEGRFHQGDFVDVRFGKNGIILGIERSMQGMHC</sequence>
<reference evidence="2 3" key="1">
    <citation type="submission" date="2024-03" db="EMBL/GenBank/DDBJ databases">
        <title>Community enrichment and isolation of bacterial strains for fucoidan degradation.</title>
        <authorList>
            <person name="Sichert A."/>
        </authorList>
    </citation>
    <scope>NUCLEOTIDE SEQUENCE [LARGE SCALE GENOMIC DNA]</scope>
    <source>
        <strain evidence="2 3">AS12</strain>
    </source>
</reference>
<dbReference type="RefSeq" id="WP_342882732.1">
    <property type="nucleotide sequence ID" value="NZ_JBBMQS010000016.1"/>
</dbReference>
<dbReference type="EMBL" id="JBBMQS010000016">
    <property type="protein sequence ID" value="MEM5499662.1"/>
    <property type="molecule type" value="Genomic_DNA"/>
</dbReference>
<evidence type="ECO:0000313" key="2">
    <source>
        <dbReference type="EMBL" id="MEM5499662.1"/>
    </source>
</evidence>
<protein>
    <submittedName>
        <fullName evidence="2">Uncharacterized protein</fullName>
    </submittedName>
</protein>
<dbReference type="Proteomes" id="UP001461163">
    <property type="component" value="Unassembled WGS sequence"/>
</dbReference>
<organism evidence="2 3">
    <name type="scientific">Paraglaciecola mesophila</name>
    <dbReference type="NCBI Taxonomy" id="197222"/>
    <lineage>
        <taxon>Bacteria</taxon>
        <taxon>Pseudomonadati</taxon>
        <taxon>Pseudomonadota</taxon>
        <taxon>Gammaproteobacteria</taxon>
        <taxon>Alteromonadales</taxon>
        <taxon>Alteromonadaceae</taxon>
        <taxon>Paraglaciecola</taxon>
    </lineage>
</organism>
<evidence type="ECO:0000256" key="1">
    <source>
        <dbReference type="SAM" id="Phobius"/>
    </source>
</evidence>
<keyword evidence="1" id="KW-0472">Membrane</keyword>
<comment type="caution">
    <text evidence="2">The sequence shown here is derived from an EMBL/GenBank/DDBJ whole genome shotgun (WGS) entry which is preliminary data.</text>
</comment>
<keyword evidence="1" id="KW-1133">Transmembrane helix</keyword>
<gene>
    <name evidence="2" type="ORF">WNY77_19780</name>
</gene>
<keyword evidence="1" id="KW-0812">Transmembrane</keyword>
<name>A0ABU9T0L2_9ALTE</name>
<accession>A0ABU9T0L2</accession>
<proteinExistence type="predicted"/>
<evidence type="ECO:0000313" key="3">
    <source>
        <dbReference type="Proteomes" id="UP001461163"/>
    </source>
</evidence>
<feature type="transmembrane region" description="Helical" evidence="1">
    <location>
        <begin position="56"/>
        <end position="74"/>
    </location>
</feature>